<gene>
    <name evidence="2" type="ORF">WJX72_001359</name>
</gene>
<dbReference type="AlphaFoldDB" id="A0AAW1Q744"/>
<protein>
    <submittedName>
        <fullName evidence="2">Uncharacterized protein</fullName>
    </submittedName>
</protein>
<accession>A0AAW1Q744</accession>
<dbReference type="InterPro" id="IPR021503">
    <property type="entry name" value="DUF3110"/>
</dbReference>
<name>A0AAW1Q744_9CHLO</name>
<dbReference type="PANTHER" id="PTHR37178">
    <property type="entry name" value="PLANT/PROTEIN"/>
    <property type="match status" value="1"/>
</dbReference>
<reference evidence="2 3" key="1">
    <citation type="journal article" date="2024" name="Nat. Commun.">
        <title>Phylogenomics reveals the evolutionary origins of lichenization in chlorophyte algae.</title>
        <authorList>
            <person name="Puginier C."/>
            <person name="Libourel C."/>
            <person name="Otte J."/>
            <person name="Skaloud P."/>
            <person name="Haon M."/>
            <person name="Grisel S."/>
            <person name="Petersen M."/>
            <person name="Berrin J.G."/>
            <person name="Delaux P.M."/>
            <person name="Dal Grande F."/>
            <person name="Keller J."/>
        </authorList>
    </citation>
    <scope>NUCLEOTIDE SEQUENCE [LARGE SCALE GENOMIC DNA]</scope>
    <source>
        <strain evidence="2 3">SAG 2043</strain>
    </source>
</reference>
<organism evidence="2 3">
    <name type="scientific">[Myrmecia] bisecta</name>
    <dbReference type="NCBI Taxonomy" id="41462"/>
    <lineage>
        <taxon>Eukaryota</taxon>
        <taxon>Viridiplantae</taxon>
        <taxon>Chlorophyta</taxon>
        <taxon>core chlorophytes</taxon>
        <taxon>Trebouxiophyceae</taxon>
        <taxon>Trebouxiales</taxon>
        <taxon>Trebouxiaceae</taxon>
        <taxon>Myrmecia</taxon>
    </lineage>
</organism>
<feature type="region of interest" description="Disordered" evidence="1">
    <location>
        <begin position="121"/>
        <end position="146"/>
    </location>
</feature>
<dbReference type="Proteomes" id="UP001489004">
    <property type="component" value="Unassembled WGS sequence"/>
</dbReference>
<evidence type="ECO:0000313" key="3">
    <source>
        <dbReference type="Proteomes" id="UP001489004"/>
    </source>
</evidence>
<sequence>MPGCLQHCLRGQGRLPLQFPAAHPSCYSLPHRGISQRCSRSSSTLLVTAAQQAEQGAAQERVLRYPDGKERRIRYPVLQQQKAQAVEETGWPCNPMTSYAEEWDPERWNSWDTPDLWDQQTAAGRVQRSAPDPQHVEPAPREQQGAGMPISPAEFMRQFASPAYVQAQKQLWASVRGSYEILEGSPWVQSRPVFVLAVQQTGRDSSAAYTLRTRVSRPKAEDELTKVLGRTRPDGSSLLRVEELLDGVVMFESEDDAERFGGLLEADGHCDMLVARCDSHALFRMAGDVRSLVVLLRAGCQLPQPDQLAISLRGKLGLEEAGEQ</sequence>
<proteinExistence type="predicted"/>
<keyword evidence="3" id="KW-1185">Reference proteome</keyword>
<evidence type="ECO:0000256" key="1">
    <source>
        <dbReference type="SAM" id="MobiDB-lite"/>
    </source>
</evidence>
<dbReference type="EMBL" id="JALJOR010000004">
    <property type="protein sequence ID" value="KAK9817731.1"/>
    <property type="molecule type" value="Genomic_DNA"/>
</dbReference>
<dbReference type="Pfam" id="PF11360">
    <property type="entry name" value="DUF3110"/>
    <property type="match status" value="1"/>
</dbReference>
<evidence type="ECO:0000313" key="2">
    <source>
        <dbReference type="EMBL" id="KAK9817731.1"/>
    </source>
</evidence>
<comment type="caution">
    <text evidence="2">The sequence shown here is derived from an EMBL/GenBank/DDBJ whole genome shotgun (WGS) entry which is preliminary data.</text>
</comment>
<dbReference type="PANTHER" id="PTHR37178:SF1">
    <property type="entry name" value="PLANT_PROTEIN"/>
    <property type="match status" value="1"/>
</dbReference>